<evidence type="ECO:0000313" key="1">
    <source>
        <dbReference type="EMBL" id="OCK86798.1"/>
    </source>
</evidence>
<evidence type="ECO:0000313" key="2">
    <source>
        <dbReference type="Proteomes" id="UP000250078"/>
    </source>
</evidence>
<protein>
    <submittedName>
        <fullName evidence="1">Uncharacterized protein</fullName>
    </submittedName>
</protein>
<dbReference type="Proteomes" id="UP000250078">
    <property type="component" value="Unassembled WGS sequence"/>
</dbReference>
<keyword evidence="2" id="KW-1185">Reference proteome</keyword>
<name>A0ACC8EKU3_9PEZI</name>
<organism evidence="1 2">
    <name type="scientific">Cenococcum geophilum 1.58</name>
    <dbReference type="NCBI Taxonomy" id="794803"/>
    <lineage>
        <taxon>Eukaryota</taxon>
        <taxon>Fungi</taxon>
        <taxon>Dikarya</taxon>
        <taxon>Ascomycota</taxon>
        <taxon>Pezizomycotina</taxon>
        <taxon>Dothideomycetes</taxon>
        <taxon>Pleosporomycetidae</taxon>
        <taxon>Gloniales</taxon>
        <taxon>Gloniaceae</taxon>
        <taxon>Cenococcum</taxon>
    </lineage>
</organism>
<sequence>MRKDLEESQTPFVLFLICFRGNHLLIATPYRPIFVVVRTSTIPFITTFSELYSV</sequence>
<gene>
    <name evidence="1" type="ORF">K441DRAFT_671857</name>
</gene>
<accession>A0ACC8EKU3</accession>
<dbReference type="EMBL" id="KV748285">
    <property type="protein sequence ID" value="OCK86798.1"/>
    <property type="molecule type" value="Genomic_DNA"/>
</dbReference>
<reference evidence="1 2" key="1">
    <citation type="journal article" date="2016" name="Nat. Commun.">
        <title>Ectomycorrhizal ecology is imprinted in the genome of the dominant symbiotic fungus Cenococcum geophilum.</title>
        <authorList>
            <consortium name="DOE Joint Genome Institute"/>
            <person name="Peter M."/>
            <person name="Kohler A."/>
            <person name="Ohm R.A."/>
            <person name="Kuo A."/>
            <person name="Krutzmann J."/>
            <person name="Morin E."/>
            <person name="Arend M."/>
            <person name="Barry K.W."/>
            <person name="Binder M."/>
            <person name="Choi C."/>
            <person name="Clum A."/>
            <person name="Copeland A."/>
            <person name="Grisel N."/>
            <person name="Haridas S."/>
            <person name="Kipfer T."/>
            <person name="LaButti K."/>
            <person name="Lindquist E."/>
            <person name="Lipzen A."/>
            <person name="Maire R."/>
            <person name="Meier B."/>
            <person name="Mihaltcheva S."/>
            <person name="Molinier V."/>
            <person name="Murat C."/>
            <person name="Poggeler S."/>
            <person name="Quandt C.A."/>
            <person name="Sperisen C."/>
            <person name="Tritt A."/>
            <person name="Tisserant E."/>
            <person name="Crous P.W."/>
            <person name="Henrissat B."/>
            <person name="Nehls U."/>
            <person name="Egli S."/>
            <person name="Spatafora J.W."/>
            <person name="Grigoriev I.V."/>
            <person name="Martin F.M."/>
        </authorList>
    </citation>
    <scope>NUCLEOTIDE SEQUENCE [LARGE SCALE GENOMIC DNA]</scope>
    <source>
        <strain evidence="1 2">1.58</strain>
    </source>
</reference>
<proteinExistence type="predicted"/>